<dbReference type="InterPro" id="IPR041685">
    <property type="entry name" value="AAA_GajA/Old/RecF-like"/>
</dbReference>
<dbReference type="GO" id="GO:0004519">
    <property type="term" value="F:endonuclease activity"/>
    <property type="evidence" value="ECO:0007669"/>
    <property type="project" value="UniProtKB-KW"/>
</dbReference>
<keyword evidence="3" id="KW-0540">Nuclease</keyword>
<name>A0A0K6GX40_9GAMM</name>
<feature type="domain" description="Endonuclease GajA/Old nuclease/RecF-like AAA" evidence="2">
    <location>
        <begin position="1"/>
        <end position="369"/>
    </location>
</feature>
<sequence>MKLEQVKIKNFRCYREEITIPLTDLTALIAKNDVGKSSILEALDAFFNAEKLESGDRSAGLRNSENIEITCIFKEIPDQLIIDTDNLISPANEYLLNTDGKLEVKKVFSGAAPKCEEIFIRAFHPTAENFNDLFSLTVAQLRTRARSLGVDLDGVNETVKSALRHAIWLSVPDVVLDKQVVELEVKSKIWKPIQNILPLFQLFKSDRPSSDQDAEAQDPIKFAIKEALKQKAGDLETIGEHVKRQVEEVTRLTIEKIREMDPDLASQLNPNFSSFNWSKVFSVSLTNEDKIPLNKRGSGVRRLFLINFFRAKAEQLADEREVQDVIFAIEEPETSQHPNNQLLLLDAIKELALEDSSQVIFTTHNPILAGRIDRGSIRFIEKAADGTRFLAETDDDTLLRIKESLGIFANHNIKVFVGVEGPNDIEYISGISSRLSQEDPNIVDLRNAEQQGELVYIPMGGSTLELWTNRLEGLQVPEVHVLDRDNPPPAPAKYQDAADRVNARGDNCCSLITNRREMENYIHFEAINEEFGIQLNGNFQPFDDVPTLVAKAVHEASGSPTAWEDLDEKKQSKKESKAKKRLNRGAIEHMTLERLNNVDADGEVLSWINTISAHLQ</sequence>
<accession>A0A0K6GX40</accession>
<dbReference type="Pfam" id="PF13175">
    <property type="entry name" value="AAA_15"/>
    <property type="match status" value="1"/>
</dbReference>
<dbReference type="InterPro" id="IPR027417">
    <property type="entry name" value="P-loop_NTPase"/>
</dbReference>
<keyword evidence="3" id="KW-0378">Hydrolase</keyword>
<keyword evidence="4" id="KW-1185">Reference proteome</keyword>
<dbReference type="AlphaFoldDB" id="A0A0K6GX40"/>
<dbReference type="PANTHER" id="PTHR43581">
    <property type="entry name" value="ATP/GTP PHOSPHATASE"/>
    <property type="match status" value="1"/>
</dbReference>
<gene>
    <name evidence="3" type="ORF">Ga0061064_0466</name>
</gene>
<evidence type="ECO:0000313" key="4">
    <source>
        <dbReference type="Proteomes" id="UP000182598"/>
    </source>
</evidence>
<dbReference type="Proteomes" id="UP000182598">
    <property type="component" value="Unassembled WGS sequence"/>
</dbReference>
<evidence type="ECO:0000313" key="3">
    <source>
        <dbReference type="EMBL" id="CUA83179.1"/>
    </source>
</evidence>
<proteinExistence type="predicted"/>
<dbReference type="Gene3D" id="3.40.50.300">
    <property type="entry name" value="P-loop containing nucleotide triphosphate hydrolases"/>
    <property type="match status" value="2"/>
</dbReference>
<dbReference type="PANTHER" id="PTHR43581:SF4">
    <property type="entry name" value="ATP_GTP PHOSPHATASE"/>
    <property type="match status" value="1"/>
</dbReference>
<feature type="region of interest" description="Disordered" evidence="1">
    <location>
        <begin position="559"/>
        <end position="582"/>
    </location>
</feature>
<dbReference type="SUPFAM" id="SSF52540">
    <property type="entry name" value="P-loop containing nucleoside triphosphate hydrolases"/>
    <property type="match status" value="1"/>
</dbReference>
<organism evidence="3 4">
    <name type="scientific">Pseudidiomarina woesei</name>
    <dbReference type="NCBI Taxonomy" id="1381080"/>
    <lineage>
        <taxon>Bacteria</taxon>
        <taxon>Pseudomonadati</taxon>
        <taxon>Pseudomonadota</taxon>
        <taxon>Gammaproteobacteria</taxon>
        <taxon>Alteromonadales</taxon>
        <taxon>Idiomarinaceae</taxon>
        <taxon>Pseudidiomarina</taxon>
    </lineage>
</organism>
<evidence type="ECO:0000259" key="2">
    <source>
        <dbReference type="Pfam" id="PF13175"/>
    </source>
</evidence>
<dbReference type="InterPro" id="IPR051396">
    <property type="entry name" value="Bact_Antivir_Def_Nuclease"/>
</dbReference>
<dbReference type="RefSeq" id="WP_055438156.1">
    <property type="nucleotide sequence ID" value="NZ_CYHB01000001.1"/>
</dbReference>
<dbReference type="EMBL" id="CYHB01000001">
    <property type="protein sequence ID" value="CUA83179.1"/>
    <property type="molecule type" value="Genomic_DNA"/>
</dbReference>
<reference evidence="4" key="1">
    <citation type="submission" date="2015-08" db="EMBL/GenBank/DDBJ databases">
        <authorList>
            <person name="Varghese N."/>
        </authorList>
    </citation>
    <scope>NUCLEOTIDE SEQUENCE [LARGE SCALE GENOMIC DNA]</scope>
    <source>
        <strain evidence="4">DSM 27808</strain>
    </source>
</reference>
<evidence type="ECO:0000256" key="1">
    <source>
        <dbReference type="SAM" id="MobiDB-lite"/>
    </source>
</evidence>
<protein>
    <submittedName>
        <fullName evidence="3">Predicted ATP-dependent endonuclease of the OLD family, contains P-loop ATPase and TOPRIM domains</fullName>
    </submittedName>
</protein>
<keyword evidence="3" id="KW-0255">Endonuclease</keyword>